<reference evidence="1" key="1">
    <citation type="journal article" date="2019" name="Sci. Rep.">
        <title>Draft genome of Tanacetum cinerariifolium, the natural source of mosquito coil.</title>
        <authorList>
            <person name="Yamashiro T."/>
            <person name="Shiraishi A."/>
            <person name="Satake H."/>
            <person name="Nakayama K."/>
        </authorList>
    </citation>
    <scope>NUCLEOTIDE SEQUENCE</scope>
</reference>
<proteinExistence type="predicted"/>
<feature type="non-terminal residue" evidence="1">
    <location>
        <position position="1"/>
    </location>
</feature>
<comment type="caution">
    <text evidence="1">The sequence shown here is derived from an EMBL/GenBank/DDBJ whole genome shotgun (WGS) entry which is preliminary data.</text>
</comment>
<protein>
    <submittedName>
        <fullName evidence="1">Uncharacterized protein</fullName>
    </submittedName>
</protein>
<name>A0A699XMC0_TANCI</name>
<dbReference type="AlphaFoldDB" id="A0A699XMC0"/>
<feature type="non-terminal residue" evidence="1">
    <location>
        <position position="81"/>
    </location>
</feature>
<gene>
    <name evidence="1" type="ORF">Tci_931187</name>
</gene>
<dbReference type="EMBL" id="BKCJ011862319">
    <property type="protein sequence ID" value="GFD59218.1"/>
    <property type="molecule type" value="Genomic_DNA"/>
</dbReference>
<sequence length="81" mass="8591">GGRGVGGVGHAALVVGKYVGERHRRARRRGRVISLVVDGREARRVAGQVAEHGAHHRRAVVAVARASIESRVDGALHSSWA</sequence>
<evidence type="ECO:0000313" key="1">
    <source>
        <dbReference type="EMBL" id="GFD59218.1"/>
    </source>
</evidence>
<organism evidence="1">
    <name type="scientific">Tanacetum cinerariifolium</name>
    <name type="common">Dalmatian daisy</name>
    <name type="synonym">Chrysanthemum cinerariifolium</name>
    <dbReference type="NCBI Taxonomy" id="118510"/>
    <lineage>
        <taxon>Eukaryota</taxon>
        <taxon>Viridiplantae</taxon>
        <taxon>Streptophyta</taxon>
        <taxon>Embryophyta</taxon>
        <taxon>Tracheophyta</taxon>
        <taxon>Spermatophyta</taxon>
        <taxon>Magnoliopsida</taxon>
        <taxon>eudicotyledons</taxon>
        <taxon>Gunneridae</taxon>
        <taxon>Pentapetalae</taxon>
        <taxon>asterids</taxon>
        <taxon>campanulids</taxon>
        <taxon>Asterales</taxon>
        <taxon>Asteraceae</taxon>
        <taxon>Asteroideae</taxon>
        <taxon>Anthemideae</taxon>
        <taxon>Anthemidinae</taxon>
        <taxon>Tanacetum</taxon>
    </lineage>
</organism>
<accession>A0A699XMC0</accession>